<keyword evidence="2" id="KW-1185">Reference proteome</keyword>
<gene>
    <name evidence="1" type="ORF">C7449_1148</name>
</gene>
<sequence>MHSKSVKAVAASATQTWSVKEFCMRNEITEAEQTKLLRLFGEYATECELRYNAKRQPRFH</sequence>
<evidence type="ECO:0000313" key="1">
    <source>
        <dbReference type="EMBL" id="PTM87162.1"/>
    </source>
</evidence>
<reference evidence="1 2" key="1">
    <citation type="submission" date="2018-04" db="EMBL/GenBank/DDBJ databases">
        <title>Genomic Encyclopedia of Type Strains, Phase IV (KMG-IV): sequencing the most valuable type-strain genomes for metagenomic binning, comparative biology and taxonomic classification.</title>
        <authorList>
            <person name="Goeker M."/>
        </authorList>
    </citation>
    <scope>NUCLEOTIDE SEQUENCE [LARGE SCALE GENOMIC DNA]</scope>
    <source>
        <strain evidence="1 2">DSM 7138</strain>
    </source>
</reference>
<accession>A0A2T5AKA1</accession>
<comment type="caution">
    <text evidence="1">The sequence shown here is derived from an EMBL/GenBank/DDBJ whole genome shotgun (WGS) entry which is preliminary data.</text>
</comment>
<proteinExistence type="predicted"/>
<name>A0A2T5AKA1_MYCDI</name>
<dbReference type="OrthoDB" id="8278685at2"/>
<dbReference type="AlphaFoldDB" id="A0A2T5AKA1"/>
<dbReference type="EMBL" id="PZZZ01000014">
    <property type="protein sequence ID" value="PTM87162.1"/>
    <property type="molecule type" value="Genomic_DNA"/>
</dbReference>
<dbReference type="Proteomes" id="UP000241247">
    <property type="component" value="Unassembled WGS sequence"/>
</dbReference>
<protein>
    <submittedName>
        <fullName evidence="1">Uncharacterized protein</fullName>
    </submittedName>
</protein>
<evidence type="ECO:0000313" key="2">
    <source>
        <dbReference type="Proteomes" id="UP000241247"/>
    </source>
</evidence>
<organism evidence="1 2">
    <name type="scientific">Mycoplana dimorpha</name>
    <dbReference type="NCBI Taxonomy" id="28320"/>
    <lineage>
        <taxon>Bacteria</taxon>
        <taxon>Pseudomonadati</taxon>
        <taxon>Pseudomonadota</taxon>
        <taxon>Alphaproteobacteria</taxon>
        <taxon>Hyphomicrobiales</taxon>
        <taxon>Rhizobiaceae</taxon>
        <taxon>Mycoplana</taxon>
    </lineage>
</organism>
<dbReference type="RefSeq" id="WP_108004859.1">
    <property type="nucleotide sequence ID" value="NZ_JBHEEX010000022.1"/>
</dbReference>